<dbReference type="OrthoDB" id="9783139at2"/>
<dbReference type="InterPro" id="IPR036390">
    <property type="entry name" value="WH_DNA-bd_sf"/>
</dbReference>
<dbReference type="PIRSF" id="PIRSF005485">
    <property type="entry name" value="HrcA"/>
    <property type="match status" value="1"/>
</dbReference>
<dbReference type="NCBIfam" id="TIGR00331">
    <property type="entry name" value="hrcA"/>
    <property type="match status" value="1"/>
</dbReference>
<sequence length="347" mass="37623">MTMPPIYELNDRTRTLFRVIVEQYLDSGLPVGSRTLSKISGLSLSSASIRNVMQDLEEMGLLAAPHTSAGRLPTESGLRLFVDGMMRTDEPTMEEQRAIKSQITGHGPIEEALASASQILSGLSSCAGIVMAPKREAILKQFSFARLSQNQILAIMVASDGHIENRIIELNAPVNDSALVEASNYMTVKFCGMTLNDAKAALDAEIRNEQAALDRASANLVKQGLAIWSIDADERPVLIVKGQSNLLDEAAVNDLDRIRNLLDDLENKQEIAQLVDSARSAQSMRIFIGSENRLFSLSGSSIIAAPYHDEGGKVVGVVGVIGPTRLNYGRIIPMVDFTAKTLSTLIK</sequence>
<keyword evidence="4 5" id="KW-0804">Transcription</keyword>
<dbReference type="RefSeq" id="WP_072560563.1">
    <property type="nucleotide sequence ID" value="NZ_CP018154.1"/>
</dbReference>
<dbReference type="SUPFAM" id="SSF46785">
    <property type="entry name" value="Winged helix' DNA-binding domain"/>
    <property type="match status" value="1"/>
</dbReference>
<evidence type="ECO:0000313" key="8">
    <source>
        <dbReference type="EMBL" id="APG63655.1"/>
    </source>
</evidence>
<keyword evidence="6" id="KW-0175">Coiled coil</keyword>
<evidence type="ECO:0000313" key="9">
    <source>
        <dbReference type="Proteomes" id="UP000242561"/>
    </source>
</evidence>
<accession>A0A1L3JET7</accession>
<evidence type="ECO:0000256" key="1">
    <source>
        <dbReference type="ARBA" id="ARBA00022491"/>
    </source>
</evidence>
<dbReference type="Gene3D" id="1.10.10.10">
    <property type="entry name" value="Winged helix-like DNA-binding domain superfamily/Winged helix DNA-binding domain"/>
    <property type="match status" value="1"/>
</dbReference>
<evidence type="ECO:0000256" key="6">
    <source>
        <dbReference type="SAM" id="Coils"/>
    </source>
</evidence>
<dbReference type="InterPro" id="IPR021153">
    <property type="entry name" value="HrcA_C"/>
</dbReference>
<keyword evidence="9" id="KW-1185">Reference proteome</keyword>
<dbReference type="Gene3D" id="3.30.450.40">
    <property type="match status" value="1"/>
</dbReference>
<dbReference type="GO" id="GO:0003677">
    <property type="term" value="F:DNA binding"/>
    <property type="evidence" value="ECO:0007669"/>
    <property type="project" value="InterPro"/>
</dbReference>
<dbReference type="EMBL" id="CP018154">
    <property type="protein sequence ID" value="APG63655.1"/>
    <property type="molecule type" value="Genomic_DNA"/>
</dbReference>
<dbReference type="Proteomes" id="UP000242561">
    <property type="component" value="Chromosome"/>
</dbReference>
<evidence type="ECO:0000259" key="7">
    <source>
        <dbReference type="Pfam" id="PF01628"/>
    </source>
</evidence>
<dbReference type="InterPro" id="IPR002571">
    <property type="entry name" value="HrcA"/>
</dbReference>
<protein>
    <recommendedName>
        <fullName evidence="5">Heat-inducible transcription repressor HrcA</fullName>
    </recommendedName>
</protein>
<dbReference type="HAMAP" id="MF_00081">
    <property type="entry name" value="HrcA"/>
    <property type="match status" value="1"/>
</dbReference>
<reference evidence="8 9" key="1">
    <citation type="submission" date="2016-11" db="EMBL/GenBank/DDBJ databases">
        <title>Sphingorhabdus sp. LPB0140, isolated from marine environment.</title>
        <authorList>
            <person name="Kim E."/>
            <person name="Yi H."/>
        </authorList>
    </citation>
    <scope>NUCLEOTIDE SEQUENCE [LARGE SCALE GENOMIC DNA]</scope>
    <source>
        <strain evidence="8 9">LPB0140</strain>
    </source>
</reference>
<dbReference type="PANTHER" id="PTHR34824">
    <property type="entry name" value="HEAT-INDUCIBLE TRANSCRIPTION REPRESSOR HRCA"/>
    <property type="match status" value="1"/>
</dbReference>
<proteinExistence type="inferred from homology"/>
<keyword evidence="2 5" id="KW-0805">Transcription regulation</keyword>
<dbReference type="GO" id="GO:0045892">
    <property type="term" value="P:negative regulation of DNA-templated transcription"/>
    <property type="evidence" value="ECO:0007669"/>
    <property type="project" value="UniProtKB-UniRule"/>
</dbReference>
<keyword evidence="1 5" id="KW-0678">Repressor</keyword>
<dbReference type="STRING" id="1913578.LPB140_06330"/>
<comment type="similarity">
    <text evidence="5">Belongs to the HrcA family.</text>
</comment>
<dbReference type="PANTHER" id="PTHR34824:SF1">
    <property type="entry name" value="HEAT-INDUCIBLE TRANSCRIPTION REPRESSOR HRCA"/>
    <property type="match status" value="1"/>
</dbReference>
<feature type="domain" description="Heat-inducible transcription repressor HrcA C-terminal" evidence="7">
    <location>
        <begin position="110"/>
        <end position="332"/>
    </location>
</feature>
<dbReference type="AlphaFoldDB" id="A0A1L3JET7"/>
<gene>
    <name evidence="5 8" type="primary">hrcA</name>
    <name evidence="8" type="ORF">LPB140_06330</name>
</gene>
<keyword evidence="3 5" id="KW-0346">Stress response</keyword>
<organism evidence="8 9">
    <name type="scientific">Sphingorhabdus lutea</name>
    <dbReference type="NCBI Taxonomy" id="1913578"/>
    <lineage>
        <taxon>Bacteria</taxon>
        <taxon>Pseudomonadati</taxon>
        <taxon>Pseudomonadota</taxon>
        <taxon>Alphaproteobacteria</taxon>
        <taxon>Sphingomonadales</taxon>
        <taxon>Sphingomonadaceae</taxon>
        <taxon>Sphingorhabdus</taxon>
    </lineage>
</organism>
<feature type="coiled-coil region" evidence="6">
    <location>
        <begin position="248"/>
        <end position="275"/>
    </location>
</feature>
<comment type="function">
    <text evidence="5">Negative regulator of class I heat shock genes (grpE-dnaK-dnaJ and groELS operons). Prevents heat-shock induction of these operons.</text>
</comment>
<dbReference type="InterPro" id="IPR036388">
    <property type="entry name" value="WH-like_DNA-bd_sf"/>
</dbReference>
<name>A0A1L3JET7_9SPHN</name>
<evidence type="ECO:0000256" key="2">
    <source>
        <dbReference type="ARBA" id="ARBA00023015"/>
    </source>
</evidence>
<evidence type="ECO:0000256" key="4">
    <source>
        <dbReference type="ARBA" id="ARBA00023163"/>
    </source>
</evidence>
<dbReference type="KEGG" id="sphl:LPB140_06330"/>
<evidence type="ECO:0000256" key="5">
    <source>
        <dbReference type="HAMAP-Rule" id="MF_00081"/>
    </source>
</evidence>
<dbReference type="SUPFAM" id="SSF55781">
    <property type="entry name" value="GAF domain-like"/>
    <property type="match status" value="1"/>
</dbReference>
<dbReference type="InterPro" id="IPR029016">
    <property type="entry name" value="GAF-like_dom_sf"/>
</dbReference>
<dbReference type="Pfam" id="PF01628">
    <property type="entry name" value="HrcA"/>
    <property type="match status" value="1"/>
</dbReference>
<evidence type="ECO:0000256" key="3">
    <source>
        <dbReference type="ARBA" id="ARBA00023016"/>
    </source>
</evidence>